<dbReference type="Proteomes" id="UP000031473">
    <property type="component" value="Unassembled WGS sequence"/>
</dbReference>
<proteinExistence type="predicted"/>
<dbReference type="AlphaFoldDB" id="A0A0C1CGB2"/>
<dbReference type="OrthoDB" id="1440396at2"/>
<protein>
    <submittedName>
        <fullName evidence="2">Uncharacterized protein</fullName>
    </submittedName>
</protein>
<gene>
    <name evidence="2" type="ORF">OA86_14985</name>
</gene>
<name>A0A0C1CGB2_9FLAO</name>
<dbReference type="EMBL" id="JSYL01000024">
    <property type="protein sequence ID" value="KIA82621.1"/>
    <property type="molecule type" value="Genomic_DNA"/>
</dbReference>
<feature type="transmembrane region" description="Helical" evidence="1">
    <location>
        <begin position="20"/>
        <end position="42"/>
    </location>
</feature>
<reference evidence="2 3" key="1">
    <citation type="submission" date="2014-10" db="EMBL/GenBank/DDBJ databases">
        <title>Kaistella jeonii genome.</title>
        <authorList>
            <person name="Clayton J.T."/>
            <person name="Newman J.D."/>
        </authorList>
    </citation>
    <scope>NUCLEOTIDE SEQUENCE [LARGE SCALE GENOMIC DNA]</scope>
    <source>
        <strain evidence="2 3">DSM 17048</strain>
    </source>
</reference>
<organism evidence="2 3">
    <name type="scientific">Kaistella jeonii</name>
    <dbReference type="NCBI Taxonomy" id="266749"/>
    <lineage>
        <taxon>Bacteria</taxon>
        <taxon>Pseudomonadati</taxon>
        <taxon>Bacteroidota</taxon>
        <taxon>Flavobacteriia</taxon>
        <taxon>Flavobacteriales</taxon>
        <taxon>Weeksellaceae</taxon>
        <taxon>Chryseobacterium group</taxon>
        <taxon>Kaistella</taxon>
    </lineage>
</organism>
<comment type="caution">
    <text evidence="2">The sequence shown here is derived from an EMBL/GenBank/DDBJ whole genome shotgun (WGS) entry which is preliminary data.</text>
</comment>
<dbReference type="RefSeq" id="WP_039355097.1">
    <property type="nucleotide sequence ID" value="NZ_JSYL01000024.1"/>
</dbReference>
<accession>A0A0C1CGB2</accession>
<keyword evidence="1" id="KW-1133">Transmembrane helix</keyword>
<evidence type="ECO:0000313" key="3">
    <source>
        <dbReference type="Proteomes" id="UP000031473"/>
    </source>
</evidence>
<keyword evidence="1" id="KW-0472">Membrane</keyword>
<keyword evidence="3" id="KW-1185">Reference proteome</keyword>
<evidence type="ECO:0000313" key="2">
    <source>
        <dbReference type="EMBL" id="KIA82621.1"/>
    </source>
</evidence>
<keyword evidence="1" id="KW-0812">Transmembrane</keyword>
<sequence>MNELLKQTLNEYFSDFKKYHLIILICFAALIALLQILQTYILSTKIEKFKAQLKKSEIRFSKYNELQISALRKIYHQLATFQLANNLIFNTDLNSFGHTKYKTRINEWIRIYVECSSEFAREKILLTQEIKTLFSQTISDFEDVKKILIDEKHNLDYYEMEHSGNWNLMYDLEEDELYSIGLKIGKLKEKSSINNSDVHIRLLREKIEEVFQKME</sequence>
<evidence type="ECO:0000256" key="1">
    <source>
        <dbReference type="SAM" id="Phobius"/>
    </source>
</evidence>